<dbReference type="SMART" id="SM00091">
    <property type="entry name" value="PAS"/>
    <property type="match status" value="1"/>
</dbReference>
<organism evidence="4 5">
    <name type="scientific">Acholeplasma oculi</name>
    <dbReference type="NCBI Taxonomy" id="35623"/>
    <lineage>
        <taxon>Bacteria</taxon>
        <taxon>Bacillati</taxon>
        <taxon>Mycoplasmatota</taxon>
        <taxon>Mollicutes</taxon>
        <taxon>Acholeplasmatales</taxon>
        <taxon>Acholeplasmataceae</taxon>
        <taxon>Acholeplasma</taxon>
    </lineage>
</organism>
<accession>A0A061AH81</accession>
<evidence type="ECO:0000313" key="5">
    <source>
        <dbReference type="Proteomes" id="UP000032434"/>
    </source>
</evidence>
<reference evidence="5" key="1">
    <citation type="submission" date="2014-05" db="EMBL/GenBank/DDBJ databases">
        <authorList>
            <person name="Kube M."/>
        </authorList>
    </citation>
    <scope>NUCLEOTIDE SEQUENCE [LARGE SCALE GENOMIC DNA]</scope>
</reference>
<evidence type="ECO:0000259" key="3">
    <source>
        <dbReference type="PROSITE" id="PS50887"/>
    </source>
</evidence>
<dbReference type="KEGG" id="aoc:Aocu_09030"/>
<feature type="transmembrane region" description="Helical" evidence="1">
    <location>
        <begin position="118"/>
        <end position="139"/>
    </location>
</feature>
<feature type="domain" description="GGDEF" evidence="3">
    <location>
        <begin position="371"/>
        <end position="504"/>
    </location>
</feature>
<dbReference type="PROSITE" id="PS50887">
    <property type="entry name" value="GGDEF"/>
    <property type="match status" value="1"/>
</dbReference>
<dbReference type="STRING" id="35623.Aocu_09030"/>
<feature type="transmembrane region" description="Helical" evidence="1">
    <location>
        <begin position="189"/>
        <end position="210"/>
    </location>
</feature>
<dbReference type="NCBIfam" id="TIGR00229">
    <property type="entry name" value="sensory_box"/>
    <property type="match status" value="1"/>
</dbReference>
<feature type="transmembrane region" description="Helical" evidence="1">
    <location>
        <begin position="6"/>
        <end position="25"/>
    </location>
</feature>
<dbReference type="CDD" id="cd00130">
    <property type="entry name" value="PAS"/>
    <property type="match status" value="1"/>
</dbReference>
<protein>
    <submittedName>
        <fullName evidence="4">Diguanylate cyclase (GGDEF) with PAS sensor</fullName>
    </submittedName>
</protein>
<evidence type="ECO:0000256" key="1">
    <source>
        <dbReference type="SAM" id="Phobius"/>
    </source>
</evidence>
<evidence type="ECO:0000259" key="2">
    <source>
        <dbReference type="PROSITE" id="PS50112"/>
    </source>
</evidence>
<dbReference type="Pfam" id="PF00990">
    <property type="entry name" value="GGDEF"/>
    <property type="match status" value="1"/>
</dbReference>
<dbReference type="SUPFAM" id="SSF55785">
    <property type="entry name" value="PYP-like sensor domain (PAS domain)"/>
    <property type="match status" value="1"/>
</dbReference>
<dbReference type="InterPro" id="IPR000160">
    <property type="entry name" value="GGDEF_dom"/>
</dbReference>
<dbReference type="Gene3D" id="3.30.70.270">
    <property type="match status" value="1"/>
</dbReference>
<keyword evidence="1" id="KW-1133">Transmembrane helix</keyword>
<keyword evidence="1" id="KW-0472">Membrane</keyword>
<dbReference type="EMBL" id="LK028559">
    <property type="protein sequence ID" value="CDR30976.1"/>
    <property type="molecule type" value="Genomic_DNA"/>
</dbReference>
<dbReference type="InterPro" id="IPR029787">
    <property type="entry name" value="Nucleotide_cyclase"/>
</dbReference>
<dbReference type="SMART" id="SM00267">
    <property type="entry name" value="GGDEF"/>
    <property type="match status" value="1"/>
</dbReference>
<dbReference type="InterPro" id="IPR035965">
    <property type="entry name" value="PAS-like_dom_sf"/>
</dbReference>
<dbReference type="HOGENOM" id="CLU_540403_0_0_14"/>
<name>A0A061AH81_9MOLU</name>
<dbReference type="Proteomes" id="UP000032434">
    <property type="component" value="Chromosome 1"/>
</dbReference>
<dbReference type="RefSeq" id="WP_045749443.1">
    <property type="nucleotide sequence ID" value="NZ_FUZK01000001.1"/>
</dbReference>
<dbReference type="OrthoDB" id="9759607at2"/>
<feature type="transmembrane region" description="Helical" evidence="1">
    <location>
        <begin position="61"/>
        <end position="79"/>
    </location>
</feature>
<feature type="domain" description="PAS" evidence="2">
    <location>
        <begin position="221"/>
        <end position="296"/>
    </location>
</feature>
<dbReference type="InterPro" id="IPR000014">
    <property type="entry name" value="PAS"/>
</dbReference>
<feature type="transmembrane region" description="Helical" evidence="1">
    <location>
        <begin position="151"/>
        <end position="169"/>
    </location>
</feature>
<dbReference type="FunCoup" id="A0A061AH81">
    <property type="interactions" value="69"/>
</dbReference>
<dbReference type="AlphaFoldDB" id="A0A061AH81"/>
<feature type="transmembrane region" description="Helical" evidence="1">
    <location>
        <begin position="37"/>
        <end position="55"/>
    </location>
</feature>
<dbReference type="NCBIfam" id="TIGR00254">
    <property type="entry name" value="GGDEF"/>
    <property type="match status" value="1"/>
</dbReference>
<dbReference type="InterPro" id="IPR052155">
    <property type="entry name" value="Biofilm_reg_signaling"/>
</dbReference>
<dbReference type="SUPFAM" id="SSF55073">
    <property type="entry name" value="Nucleotide cyclase"/>
    <property type="match status" value="1"/>
</dbReference>
<dbReference type="PATRIC" id="fig|35623.3.peg.902"/>
<dbReference type="Pfam" id="PF13426">
    <property type="entry name" value="PAS_9"/>
    <property type="match status" value="1"/>
</dbReference>
<proteinExistence type="predicted"/>
<dbReference type="InParanoid" id="A0A061AH81"/>
<sequence length="504" mass="58933">MVYTSLAITAFFVTSIITLLTLISYQRLKEQFKGIREWIVGVNLNSIALVISGLTTLETKFIFVPFILALFMLGNILLLRGISRFFILKNLHLDVIIINFLLFSLALYFLWFDDQISFQILALQLALIYTYVRSIMILLIHGDKQNKMDKYMFITILLSLVIVSAIRSINGFNVDLNNTNALIANDLGYTLMLIQYLLFIMMAIYFNLFINQKTHVKVDQEHEKFKIIFNESPLAMMMLNEDGMIIEINQKFADIFGYQSKDIVDSNITHAKLFELVDQDLLQDIYEMNPNIQNTELSIMNSNKERIQCLLNTSFIQYDDNVHTLMTFTNISEIHKLKEKLYYYAHYDLLTELPNRRKFLKYIEGAKNSFEKFAIVTIDLDDFKQINDMYGHDAGDEVLKLMAQKLKNNLEEDDFIARYGGDEFVLVVNYQRNKEVLEERIKRVTNILNKGFVYRDYRFQVTASIGYAVYPLHGTEITDLMRKADIAMYSVKHHQKNDFKVFED</sequence>
<keyword evidence="1" id="KW-0812">Transmembrane</keyword>
<dbReference type="Gene3D" id="3.30.450.20">
    <property type="entry name" value="PAS domain"/>
    <property type="match status" value="1"/>
</dbReference>
<dbReference type="CDD" id="cd01949">
    <property type="entry name" value="GGDEF"/>
    <property type="match status" value="1"/>
</dbReference>
<feature type="transmembrane region" description="Helical" evidence="1">
    <location>
        <begin position="91"/>
        <end position="112"/>
    </location>
</feature>
<gene>
    <name evidence="4" type="ORF">Aocu_09030</name>
</gene>
<dbReference type="PANTHER" id="PTHR44757:SF2">
    <property type="entry name" value="BIOFILM ARCHITECTURE MAINTENANCE PROTEIN MBAA"/>
    <property type="match status" value="1"/>
</dbReference>
<dbReference type="PANTHER" id="PTHR44757">
    <property type="entry name" value="DIGUANYLATE CYCLASE DGCP"/>
    <property type="match status" value="1"/>
</dbReference>
<evidence type="ECO:0000313" key="4">
    <source>
        <dbReference type="EMBL" id="CDR30976.1"/>
    </source>
</evidence>
<dbReference type="InterPro" id="IPR043128">
    <property type="entry name" value="Rev_trsase/Diguanyl_cyclase"/>
</dbReference>
<dbReference type="PROSITE" id="PS50112">
    <property type="entry name" value="PAS"/>
    <property type="match status" value="1"/>
</dbReference>
<keyword evidence="5" id="KW-1185">Reference proteome</keyword>